<organism evidence="11 12">
    <name type="scientific">Antiquaquibacter soli</name>
    <dbReference type="NCBI Taxonomy" id="3064523"/>
    <lineage>
        <taxon>Bacteria</taxon>
        <taxon>Bacillati</taxon>
        <taxon>Actinomycetota</taxon>
        <taxon>Actinomycetes</taxon>
        <taxon>Micrococcales</taxon>
        <taxon>Microbacteriaceae</taxon>
        <taxon>Antiquaquibacter</taxon>
    </lineage>
</organism>
<sequence length="297" mass="31988">MPPSRRSRPTLPPSLEFEAIGTRWQVDSAEALEPELVLAMHERIARFDATWSRFRDDSLVRRIAREPGSWRLPADAPPLLDLYRRLYVATDGAVSPLVGRSLEVLGYDAAYSLRPSGPARPAPAWEDAVRWDGSTLTAVRPVMIDIGAAGKGYLVDLVGELLVAGGATGVVVDASGDLRRWDAAPGYRVALEHPADPTKAIGVIELGGRAICASATNRRAWGNGLHHVLDATTGLPTSRVIATWAIAPTALVADGCATALFFADADRIAEEFGVQFVRVHSTGRVEFSPDLDGEMFL</sequence>
<accession>A0ABT9BRQ7</accession>
<evidence type="ECO:0000256" key="2">
    <source>
        <dbReference type="ARBA" id="ARBA00011955"/>
    </source>
</evidence>
<dbReference type="InterPro" id="IPR003374">
    <property type="entry name" value="ApbE-like_sf"/>
</dbReference>
<dbReference type="EC" id="2.7.1.180" evidence="2"/>
<keyword evidence="12" id="KW-1185">Reference proteome</keyword>
<evidence type="ECO:0000256" key="3">
    <source>
        <dbReference type="ARBA" id="ARBA00016337"/>
    </source>
</evidence>
<evidence type="ECO:0000256" key="6">
    <source>
        <dbReference type="ARBA" id="ARBA00022723"/>
    </source>
</evidence>
<dbReference type="Pfam" id="PF02424">
    <property type="entry name" value="ApbE"/>
    <property type="match status" value="1"/>
</dbReference>
<evidence type="ECO:0000256" key="1">
    <source>
        <dbReference type="ARBA" id="ARBA00001946"/>
    </source>
</evidence>
<evidence type="ECO:0000313" key="11">
    <source>
        <dbReference type="EMBL" id="MDO7883695.1"/>
    </source>
</evidence>
<dbReference type="SUPFAM" id="SSF143631">
    <property type="entry name" value="ApbE-like"/>
    <property type="match status" value="1"/>
</dbReference>
<name>A0ABT9BRQ7_9MICO</name>
<protein>
    <recommendedName>
        <fullName evidence="3">FAD:protein FMN transferase</fullName>
        <ecNumber evidence="2">2.7.1.180</ecNumber>
    </recommendedName>
    <alternativeName>
        <fullName evidence="9">Flavin transferase</fullName>
    </alternativeName>
</protein>
<gene>
    <name evidence="11" type="ORF">Q5716_15790</name>
</gene>
<dbReference type="RefSeq" id="WP_305004121.1">
    <property type="nucleotide sequence ID" value="NZ_JAUQUB010000008.1"/>
</dbReference>
<dbReference type="GO" id="GO:0016740">
    <property type="term" value="F:transferase activity"/>
    <property type="evidence" value="ECO:0007669"/>
    <property type="project" value="UniProtKB-KW"/>
</dbReference>
<dbReference type="Proteomes" id="UP001241072">
    <property type="component" value="Unassembled WGS sequence"/>
</dbReference>
<evidence type="ECO:0000256" key="7">
    <source>
        <dbReference type="ARBA" id="ARBA00022827"/>
    </source>
</evidence>
<keyword evidence="4" id="KW-0285">Flavoprotein</keyword>
<dbReference type="PANTHER" id="PTHR30040">
    <property type="entry name" value="THIAMINE BIOSYNTHESIS LIPOPROTEIN APBE"/>
    <property type="match status" value="1"/>
</dbReference>
<evidence type="ECO:0000256" key="9">
    <source>
        <dbReference type="ARBA" id="ARBA00031306"/>
    </source>
</evidence>
<comment type="cofactor">
    <cofactor evidence="1">
        <name>Mg(2+)</name>
        <dbReference type="ChEBI" id="CHEBI:18420"/>
    </cofactor>
</comment>
<keyword evidence="5 11" id="KW-0808">Transferase</keyword>
<keyword evidence="8" id="KW-0460">Magnesium</keyword>
<keyword evidence="6" id="KW-0479">Metal-binding</keyword>
<dbReference type="EMBL" id="JAUQUB010000008">
    <property type="protein sequence ID" value="MDO7883695.1"/>
    <property type="molecule type" value="Genomic_DNA"/>
</dbReference>
<evidence type="ECO:0000256" key="5">
    <source>
        <dbReference type="ARBA" id="ARBA00022679"/>
    </source>
</evidence>
<keyword evidence="7" id="KW-0274">FAD</keyword>
<dbReference type="Gene3D" id="3.10.520.10">
    <property type="entry name" value="ApbE-like domains"/>
    <property type="match status" value="1"/>
</dbReference>
<evidence type="ECO:0000256" key="10">
    <source>
        <dbReference type="ARBA" id="ARBA00048540"/>
    </source>
</evidence>
<proteinExistence type="predicted"/>
<reference evidence="11 12" key="1">
    <citation type="submission" date="2023-07" db="EMBL/GenBank/DDBJ databases">
        <title>Protaetiibacter sp. nov WY-16 isolated from soil.</title>
        <authorList>
            <person name="Liu B."/>
            <person name="Wan Y."/>
        </authorList>
    </citation>
    <scope>NUCLEOTIDE SEQUENCE [LARGE SCALE GENOMIC DNA]</scope>
    <source>
        <strain evidence="11 12">WY-16</strain>
    </source>
</reference>
<evidence type="ECO:0000256" key="8">
    <source>
        <dbReference type="ARBA" id="ARBA00022842"/>
    </source>
</evidence>
<dbReference type="InterPro" id="IPR024932">
    <property type="entry name" value="ApbE"/>
</dbReference>
<comment type="caution">
    <text evidence="11">The sequence shown here is derived from an EMBL/GenBank/DDBJ whole genome shotgun (WGS) entry which is preliminary data.</text>
</comment>
<evidence type="ECO:0000256" key="4">
    <source>
        <dbReference type="ARBA" id="ARBA00022630"/>
    </source>
</evidence>
<dbReference type="PANTHER" id="PTHR30040:SF2">
    <property type="entry name" value="FAD:PROTEIN FMN TRANSFERASE"/>
    <property type="match status" value="1"/>
</dbReference>
<comment type="catalytic activity">
    <reaction evidence="10">
        <text>L-threonyl-[protein] + FAD = FMN-L-threonyl-[protein] + AMP + H(+)</text>
        <dbReference type="Rhea" id="RHEA:36847"/>
        <dbReference type="Rhea" id="RHEA-COMP:11060"/>
        <dbReference type="Rhea" id="RHEA-COMP:11061"/>
        <dbReference type="ChEBI" id="CHEBI:15378"/>
        <dbReference type="ChEBI" id="CHEBI:30013"/>
        <dbReference type="ChEBI" id="CHEBI:57692"/>
        <dbReference type="ChEBI" id="CHEBI:74257"/>
        <dbReference type="ChEBI" id="CHEBI:456215"/>
        <dbReference type="EC" id="2.7.1.180"/>
    </reaction>
</comment>
<evidence type="ECO:0000313" key="12">
    <source>
        <dbReference type="Proteomes" id="UP001241072"/>
    </source>
</evidence>